<sequence length="92" mass="10644">MKDLENFISENIKKLVPHYDIIDLKATVTSSSLSVEFFATVNGKKNQCFQMIDDGLFTEEDFNKFSKDIANYARKLPDFNKEGLNKYNIILK</sequence>
<name>A0A2U4EY58_9SPIR</name>
<dbReference type="GeneID" id="66486677"/>
<gene>
    <name evidence="1" type="ORF">A966_01000</name>
</gene>
<dbReference type="RefSeq" id="WP_008721389.1">
    <property type="nucleotide sequence ID" value="NZ_JH994110.1"/>
</dbReference>
<dbReference type="Proteomes" id="UP000011663">
    <property type="component" value="Unassembled WGS sequence"/>
</dbReference>
<organism evidence="1 2">
    <name type="scientific">Brachyspira hampsonii 30446</name>
    <dbReference type="NCBI Taxonomy" id="1289135"/>
    <lineage>
        <taxon>Bacteria</taxon>
        <taxon>Pseudomonadati</taxon>
        <taxon>Spirochaetota</taxon>
        <taxon>Spirochaetia</taxon>
        <taxon>Brachyspirales</taxon>
        <taxon>Brachyspiraceae</taxon>
        <taxon>Brachyspira</taxon>
    </lineage>
</organism>
<proteinExistence type="predicted"/>
<dbReference type="EMBL" id="ALNZ01000006">
    <property type="protein sequence ID" value="EKV58318.1"/>
    <property type="molecule type" value="Genomic_DNA"/>
</dbReference>
<accession>A0A2U4EY58</accession>
<evidence type="ECO:0000313" key="2">
    <source>
        <dbReference type="Proteomes" id="UP000011663"/>
    </source>
</evidence>
<protein>
    <submittedName>
        <fullName evidence="1">Uncharacterized protein</fullName>
    </submittedName>
</protein>
<reference evidence="1 2" key="1">
    <citation type="submission" date="2012-07" db="EMBL/GenBank/DDBJ databases">
        <title>Genome sequence of Brachyspira sp. 30446, isolated from a pig with mucohaemorrhagic colitis.</title>
        <authorList>
            <person name="Rubin J.E."/>
            <person name="Fernando C."/>
            <person name="Harding J.C.S."/>
            <person name="Hill J.E."/>
        </authorList>
    </citation>
    <scope>NUCLEOTIDE SEQUENCE [LARGE SCALE GENOMIC DNA]</scope>
    <source>
        <strain evidence="1 2">30446</strain>
    </source>
</reference>
<evidence type="ECO:0000313" key="1">
    <source>
        <dbReference type="EMBL" id="EKV58318.1"/>
    </source>
</evidence>
<dbReference type="AlphaFoldDB" id="A0A2U4EY58"/>
<comment type="caution">
    <text evidence="1">The sequence shown here is derived from an EMBL/GenBank/DDBJ whole genome shotgun (WGS) entry which is preliminary data.</text>
</comment>
<dbReference type="STRING" id="1289135.A966_01000"/>